<protein>
    <submittedName>
        <fullName evidence="2">Uncharacterized protein</fullName>
    </submittedName>
</protein>
<organism evidence="2 3">
    <name type="scientific">Phanerochaete sordida</name>
    <dbReference type="NCBI Taxonomy" id="48140"/>
    <lineage>
        <taxon>Eukaryota</taxon>
        <taxon>Fungi</taxon>
        <taxon>Dikarya</taxon>
        <taxon>Basidiomycota</taxon>
        <taxon>Agaricomycotina</taxon>
        <taxon>Agaricomycetes</taxon>
        <taxon>Polyporales</taxon>
        <taxon>Phanerochaetaceae</taxon>
        <taxon>Phanerochaete</taxon>
    </lineage>
</organism>
<comment type="caution">
    <text evidence="2">The sequence shown here is derived from an EMBL/GenBank/DDBJ whole genome shotgun (WGS) entry which is preliminary data.</text>
</comment>
<evidence type="ECO:0000313" key="3">
    <source>
        <dbReference type="Proteomes" id="UP000703269"/>
    </source>
</evidence>
<evidence type="ECO:0000313" key="2">
    <source>
        <dbReference type="EMBL" id="GJE94217.1"/>
    </source>
</evidence>
<dbReference type="OrthoDB" id="3270420at2759"/>
<name>A0A9P3GG10_9APHY</name>
<dbReference type="Proteomes" id="UP000703269">
    <property type="component" value="Unassembled WGS sequence"/>
</dbReference>
<keyword evidence="3" id="KW-1185">Reference proteome</keyword>
<sequence>MLHTPESYDVGEAGGRPWLPGRNGSSSQQNGGRGVRAADARDHGGPQVASHDDPDLPLATDDVRTRMTLALEDGLHDGPAMAALFEPKLALGGGASPKPCIVPGNALQLIDDDPASASRSHTPSSVIVLEDDPPHGAPDASADSSASLDAPRRPVPRVRFRSRVRITSGLRRSKYGTGDAANGASPASSASDSPSSSISAPLRWQADENAAWGPLGRRLSAYAQQNGWQKRVPSAAPRNGGVRTPATHRQPQPRGKMDERTPLVRGGRHVAYVDAGLDGGRDADDERLLEGEYESSDEESERDHSLRKAALRREEEAVFGPWPWRLLNRHWWWWHAEPVLCCLCADDPEYEE</sequence>
<feature type="region of interest" description="Disordered" evidence="1">
    <location>
        <begin position="1"/>
        <end position="61"/>
    </location>
</feature>
<feature type="compositionally biased region" description="Low complexity" evidence="1">
    <location>
        <begin position="21"/>
        <end position="30"/>
    </location>
</feature>
<dbReference type="AlphaFoldDB" id="A0A9P3GG10"/>
<feature type="compositionally biased region" description="Low complexity" evidence="1">
    <location>
        <begin position="180"/>
        <end position="200"/>
    </location>
</feature>
<feature type="compositionally biased region" description="Basic and acidic residues" evidence="1">
    <location>
        <begin position="36"/>
        <end position="54"/>
    </location>
</feature>
<feature type="compositionally biased region" description="Basic residues" evidence="1">
    <location>
        <begin position="154"/>
        <end position="164"/>
    </location>
</feature>
<proteinExistence type="predicted"/>
<dbReference type="EMBL" id="BPQB01000038">
    <property type="protein sequence ID" value="GJE94217.1"/>
    <property type="molecule type" value="Genomic_DNA"/>
</dbReference>
<feature type="compositionally biased region" description="Low complexity" evidence="1">
    <location>
        <begin position="137"/>
        <end position="149"/>
    </location>
</feature>
<feature type="region of interest" description="Disordered" evidence="1">
    <location>
        <begin position="224"/>
        <end position="261"/>
    </location>
</feature>
<reference evidence="2 3" key="1">
    <citation type="submission" date="2021-08" db="EMBL/GenBank/DDBJ databases">
        <title>Draft Genome Sequence of Phanerochaete sordida strain YK-624.</title>
        <authorList>
            <person name="Mori T."/>
            <person name="Dohra H."/>
            <person name="Suzuki T."/>
            <person name="Kawagishi H."/>
            <person name="Hirai H."/>
        </authorList>
    </citation>
    <scope>NUCLEOTIDE SEQUENCE [LARGE SCALE GENOMIC DNA]</scope>
    <source>
        <strain evidence="2 3">YK-624</strain>
    </source>
</reference>
<accession>A0A9P3GG10</accession>
<gene>
    <name evidence="2" type="ORF">PsYK624_103850</name>
</gene>
<feature type="region of interest" description="Disordered" evidence="1">
    <location>
        <begin position="112"/>
        <end position="200"/>
    </location>
</feature>
<evidence type="ECO:0000256" key="1">
    <source>
        <dbReference type="SAM" id="MobiDB-lite"/>
    </source>
</evidence>